<dbReference type="RefSeq" id="XP_007390635.1">
    <property type="nucleotide sequence ID" value="XM_007390573.1"/>
</dbReference>
<dbReference type="KEGG" id="pco:PHACADRAFT_247664"/>
<dbReference type="OrthoDB" id="2793220at2759"/>
<keyword evidence="2" id="KW-1185">Reference proteome</keyword>
<name>K5WP22_PHACS</name>
<gene>
    <name evidence="1" type="ORF">PHACADRAFT_247664</name>
</gene>
<dbReference type="Proteomes" id="UP000008370">
    <property type="component" value="Unassembled WGS sequence"/>
</dbReference>
<evidence type="ECO:0000313" key="2">
    <source>
        <dbReference type="Proteomes" id="UP000008370"/>
    </source>
</evidence>
<sequence>MQQRADNRIAKFMARYDALYAIIKAWPDTLFYTLGLPQSSFHASLLLLVNSNGSLTASSIGANTVAVTNISCADAAMAPSTTSGC</sequence>
<evidence type="ECO:0000313" key="1">
    <source>
        <dbReference type="EMBL" id="EKM61205.1"/>
    </source>
</evidence>
<reference evidence="1 2" key="1">
    <citation type="journal article" date="2012" name="BMC Genomics">
        <title>Comparative genomics of the white-rot fungi, Phanerochaete carnosa and P. chrysosporium, to elucidate the genetic basis of the distinct wood types they colonize.</title>
        <authorList>
            <person name="Suzuki H."/>
            <person name="MacDonald J."/>
            <person name="Syed K."/>
            <person name="Salamov A."/>
            <person name="Hori C."/>
            <person name="Aerts A."/>
            <person name="Henrissat B."/>
            <person name="Wiebenga A."/>
            <person name="vanKuyk P.A."/>
            <person name="Barry K."/>
            <person name="Lindquist E."/>
            <person name="LaButti K."/>
            <person name="Lapidus A."/>
            <person name="Lucas S."/>
            <person name="Coutinho P."/>
            <person name="Gong Y."/>
            <person name="Samejima M."/>
            <person name="Mahadevan R."/>
            <person name="Abou-Zaid M."/>
            <person name="de Vries R.P."/>
            <person name="Igarashi K."/>
            <person name="Yadav J.S."/>
            <person name="Grigoriev I.V."/>
            <person name="Master E.R."/>
        </authorList>
    </citation>
    <scope>NUCLEOTIDE SEQUENCE [LARGE SCALE GENOMIC DNA]</scope>
    <source>
        <strain evidence="1 2">HHB-10118-sp</strain>
    </source>
</reference>
<protein>
    <submittedName>
        <fullName evidence="1">Uncharacterized protein</fullName>
    </submittedName>
</protein>
<dbReference type="EMBL" id="JH930468">
    <property type="protein sequence ID" value="EKM61205.1"/>
    <property type="molecule type" value="Genomic_DNA"/>
</dbReference>
<dbReference type="GeneID" id="18914148"/>
<organism evidence="1 2">
    <name type="scientific">Phanerochaete carnosa (strain HHB-10118-sp)</name>
    <name type="common">White-rot fungus</name>
    <name type="synonym">Peniophora carnosa</name>
    <dbReference type="NCBI Taxonomy" id="650164"/>
    <lineage>
        <taxon>Eukaryota</taxon>
        <taxon>Fungi</taxon>
        <taxon>Dikarya</taxon>
        <taxon>Basidiomycota</taxon>
        <taxon>Agaricomycotina</taxon>
        <taxon>Agaricomycetes</taxon>
        <taxon>Polyporales</taxon>
        <taxon>Phanerochaetaceae</taxon>
        <taxon>Phanerochaete</taxon>
    </lineage>
</organism>
<dbReference type="HOGENOM" id="CLU_2513376_0_0_1"/>
<dbReference type="AlphaFoldDB" id="K5WP22"/>
<dbReference type="InParanoid" id="K5WP22"/>
<proteinExistence type="predicted"/>
<accession>K5WP22</accession>